<gene>
    <name evidence="1" type="ORF">WN67_13325</name>
</gene>
<evidence type="ECO:0000313" key="1">
    <source>
        <dbReference type="EMBL" id="KKF01519.1"/>
    </source>
</evidence>
<keyword evidence="2" id="KW-1185">Reference proteome</keyword>
<dbReference type="EMBL" id="LAUZ02000040">
    <property type="protein sequence ID" value="KKF01519.1"/>
    <property type="molecule type" value="Genomic_DNA"/>
</dbReference>
<protein>
    <submittedName>
        <fullName evidence="1">Uncharacterized protein</fullName>
    </submittedName>
</protein>
<sequence length="160" mass="18228">MVYLHGHIHEDRVEVITAGSTMKQVPARPQVVIISAPEFADGYNELEFEFSERGTALGLIIKRYRIAGGVIYRAADERIALGGRSIVDPRAKYFIQKLHGTMARGLDIIRWRSDASAPEDARQLDDDLLEECIEELCWQGVIDCDSDRTLPFAEREYRFK</sequence>
<proteinExistence type="predicted"/>
<organism evidence="1 2">
    <name type="scientific">Mycolicibacterium obuense</name>
    <dbReference type="NCBI Taxonomy" id="1807"/>
    <lineage>
        <taxon>Bacteria</taxon>
        <taxon>Bacillati</taxon>
        <taxon>Actinomycetota</taxon>
        <taxon>Actinomycetes</taxon>
        <taxon>Mycobacteriales</taxon>
        <taxon>Mycobacteriaceae</taxon>
        <taxon>Mycolicibacterium</taxon>
    </lineage>
</organism>
<comment type="caution">
    <text evidence="1">The sequence shown here is derived from an EMBL/GenBank/DDBJ whole genome shotgun (WGS) entry which is preliminary data.</text>
</comment>
<evidence type="ECO:0000313" key="2">
    <source>
        <dbReference type="Proteomes" id="UP000034150"/>
    </source>
</evidence>
<accession>A0A0M2K2Z4</accession>
<dbReference type="AlphaFoldDB" id="A0A0M2K2Z4"/>
<reference evidence="1 2" key="1">
    <citation type="journal article" date="2015" name="Genome Announc.">
        <title>Draft Genome Sequence of Mycobacterium obuense Strain UC1, Isolated from Patient Sputum.</title>
        <authorList>
            <person name="Greninger A.L."/>
            <person name="Cunningham G."/>
            <person name="Hsu E.D."/>
            <person name="Yu J.M."/>
            <person name="Chiu C.Y."/>
            <person name="Miller S."/>
        </authorList>
    </citation>
    <scope>NUCLEOTIDE SEQUENCE [LARGE SCALE GENOMIC DNA]</scope>
    <source>
        <strain evidence="1 2">UC1</strain>
    </source>
</reference>
<dbReference type="Proteomes" id="UP000034150">
    <property type="component" value="Unassembled WGS sequence"/>
</dbReference>
<dbReference type="PATRIC" id="fig|1807.13.peg.3503"/>
<name>A0A0M2K2Z4_9MYCO</name>